<protein>
    <recommendedName>
        <fullName evidence="10">Major facilitator superfamily (MFS) profile domain-containing protein</fullName>
    </recommendedName>
</protein>
<evidence type="ECO:0000313" key="11">
    <source>
        <dbReference type="EMBL" id="KAF9873874.1"/>
    </source>
</evidence>
<dbReference type="GO" id="GO:0008270">
    <property type="term" value="F:zinc ion binding"/>
    <property type="evidence" value="ECO:0007669"/>
    <property type="project" value="InterPro"/>
</dbReference>
<feature type="transmembrane region" description="Helical" evidence="9">
    <location>
        <begin position="50"/>
        <end position="71"/>
    </location>
</feature>
<feature type="transmembrane region" description="Helical" evidence="9">
    <location>
        <begin position="123"/>
        <end position="146"/>
    </location>
</feature>
<feature type="transmembrane region" description="Helical" evidence="9">
    <location>
        <begin position="372"/>
        <end position="391"/>
    </location>
</feature>
<dbReference type="RefSeq" id="XP_038743335.1">
    <property type="nucleotide sequence ID" value="XM_038891323.1"/>
</dbReference>
<evidence type="ECO:0000256" key="2">
    <source>
        <dbReference type="ARBA" id="ARBA00010992"/>
    </source>
</evidence>
<dbReference type="InterPro" id="IPR005828">
    <property type="entry name" value="MFS_sugar_transport-like"/>
</dbReference>
<feature type="transmembrane region" description="Helical" evidence="9">
    <location>
        <begin position="302"/>
        <end position="325"/>
    </location>
</feature>
<evidence type="ECO:0000256" key="3">
    <source>
        <dbReference type="ARBA" id="ARBA00022448"/>
    </source>
</evidence>
<feature type="domain" description="Major facilitator superfamily (MFS) profile" evidence="10">
    <location>
        <begin position="54"/>
        <end position="491"/>
    </location>
</feature>
<keyword evidence="5 9" id="KW-1133">Transmembrane helix</keyword>
<dbReference type="FunFam" id="1.20.1250.20:FF:000117">
    <property type="entry name" value="MFS hexose transporter"/>
    <property type="match status" value="1"/>
</dbReference>
<gene>
    <name evidence="11" type="ORF">CkaCkLH20_08608</name>
</gene>
<keyword evidence="7" id="KW-0539">Nucleus</keyword>
<dbReference type="NCBIfam" id="TIGR00879">
    <property type="entry name" value="SP"/>
    <property type="match status" value="1"/>
</dbReference>
<evidence type="ECO:0000256" key="7">
    <source>
        <dbReference type="ARBA" id="ARBA00023242"/>
    </source>
</evidence>
<feature type="transmembrane region" description="Helical" evidence="9">
    <location>
        <begin position="152"/>
        <end position="172"/>
    </location>
</feature>
<evidence type="ECO:0000256" key="8">
    <source>
        <dbReference type="SAM" id="MobiDB-lite"/>
    </source>
</evidence>
<keyword evidence="4 9" id="KW-0812">Transmembrane</keyword>
<dbReference type="OrthoDB" id="4825552at2759"/>
<dbReference type="EMBL" id="JAATWM020000029">
    <property type="protein sequence ID" value="KAF9873874.1"/>
    <property type="molecule type" value="Genomic_DNA"/>
</dbReference>
<sequence length="959" mass="108406">MSRPTSKDEAVVEEIGHSPKHDTDANVEARLQQLVREAPPFYRSRNLLNLYLLMIPGCLVPSVTLGFDSAMMNGLQAVATWQESFDHPQGAVLGLLTAILSLGAIMATPFISTVGDRWGRRVGIIVGSSIMATGGILQGASVHIGMFLASRFLLGFGLVFCNTFAPILIGELAHPKDRSVVTSLYQTSWYIGAIIAAWTTFATFSMPNQWAWRIPSLLQAAPALIQIVGVCFVPESPRWLVAKGRGEKAKQILEQYHADGRQGDELVELEFLEIKSVIETELTSEGMTWKSFLSSKGNRRRMMLMIMLGLFSQWSGNGLVSYYLARVLDTVGFKNNRDKNIINGCLMIWNWITAVSSAFLTAKLKRRTQFMISTVGMLAVFASQTLCAGLFNERGDTQAGYGVVAMLFLFYTFFNLAFNALLYSYPMEVLPYHIRAKGYSILMFSGKAANFVNALANPIGLEALGWKFYNVYIGWLCVEVACVYLFLVETKGPSLEAIADVFDRLDVHFMFDQGSFLRQYALGTVPKIILYSVMALGIRYSHAPFQDPHMRTHWGEPLQRKARQLLQEDFDDPTLTTAQAYVLQATYHLTFGGTRRASLYINNARVVLNILNLQNGLQDDEVDPVQAETIRRLLATVALTDNLMLPFAKNERAFVRIDSMPRLFSDDEYDALRTRSRNPPEVPSAPNLMQEILKLSDLYYKVCEQRRDNPGKSTTSLASAVSTWHSSLPASLSYSESNLQAHHSRFSSRQFAFVHLHYHHIWQIILMDTMSWTTPVLTGNASQRVLPEQIYDHASRIADIVSKVWELGQFDLHNGCFGLLLITTQVVLVHRLLSSTEVDQKLTTQSKMKGLRDCMTRVKGHCRLFNWVFHQSEWLLRVCGQDEFWLHEQWQTVLNDQLMSLGTRFERLDLQTAGRRAELENLANAASHIDHQRGEIPRILREEFVNSRREQSNRALEDR</sequence>
<dbReference type="InterPro" id="IPR003663">
    <property type="entry name" value="Sugar/inositol_transpt"/>
</dbReference>
<dbReference type="GeneID" id="62164397"/>
<dbReference type="Proteomes" id="UP000781932">
    <property type="component" value="Unassembled WGS sequence"/>
</dbReference>
<dbReference type="GO" id="GO:0006351">
    <property type="term" value="P:DNA-templated transcription"/>
    <property type="evidence" value="ECO:0007669"/>
    <property type="project" value="InterPro"/>
</dbReference>
<dbReference type="PROSITE" id="PS50850">
    <property type="entry name" value="MFS"/>
    <property type="match status" value="1"/>
</dbReference>
<feature type="transmembrane region" description="Helical" evidence="9">
    <location>
        <begin position="91"/>
        <end position="111"/>
    </location>
</feature>
<dbReference type="AlphaFoldDB" id="A0A9P6I067"/>
<keyword evidence="12" id="KW-1185">Reference proteome</keyword>
<evidence type="ECO:0000256" key="6">
    <source>
        <dbReference type="ARBA" id="ARBA00023136"/>
    </source>
</evidence>
<accession>A0A9P6I067</accession>
<evidence type="ECO:0000256" key="1">
    <source>
        <dbReference type="ARBA" id="ARBA00004141"/>
    </source>
</evidence>
<dbReference type="InterPro" id="IPR007219">
    <property type="entry name" value="XnlR_reg_dom"/>
</dbReference>
<evidence type="ECO:0000256" key="9">
    <source>
        <dbReference type="SAM" id="Phobius"/>
    </source>
</evidence>
<keyword evidence="6 9" id="KW-0472">Membrane</keyword>
<evidence type="ECO:0000256" key="5">
    <source>
        <dbReference type="ARBA" id="ARBA00022989"/>
    </source>
</evidence>
<dbReference type="GO" id="GO:0016020">
    <property type="term" value="C:membrane"/>
    <property type="evidence" value="ECO:0007669"/>
    <property type="project" value="UniProtKB-SubCell"/>
</dbReference>
<comment type="subcellular location">
    <subcellularLocation>
        <location evidence="1">Membrane</location>
        <topology evidence="1">Multi-pass membrane protein</topology>
    </subcellularLocation>
</comment>
<dbReference type="Pfam" id="PF00083">
    <property type="entry name" value="Sugar_tr"/>
    <property type="match status" value="1"/>
</dbReference>
<dbReference type="PANTHER" id="PTHR48022">
    <property type="entry name" value="PLASTIDIC GLUCOSE TRANSPORTER 4"/>
    <property type="match status" value="1"/>
</dbReference>
<reference evidence="11" key="2">
    <citation type="submission" date="2020-11" db="EMBL/GenBank/DDBJ databases">
        <title>Whole genome sequencing of Colletotrichum sp.</title>
        <authorList>
            <person name="Li H."/>
        </authorList>
    </citation>
    <scope>NUCLEOTIDE SEQUENCE</scope>
    <source>
        <strain evidence="11">CkLH20</strain>
    </source>
</reference>
<dbReference type="GO" id="GO:0005351">
    <property type="term" value="F:carbohydrate:proton symporter activity"/>
    <property type="evidence" value="ECO:0007669"/>
    <property type="project" value="TreeGrafter"/>
</dbReference>
<dbReference type="SUPFAM" id="SSF103473">
    <property type="entry name" value="MFS general substrate transporter"/>
    <property type="match status" value="1"/>
</dbReference>
<dbReference type="Pfam" id="PF04082">
    <property type="entry name" value="Fungal_trans"/>
    <property type="match status" value="1"/>
</dbReference>
<reference evidence="11" key="1">
    <citation type="submission" date="2020-03" db="EMBL/GenBank/DDBJ databases">
        <authorList>
            <person name="He L."/>
        </authorList>
    </citation>
    <scope>NUCLEOTIDE SEQUENCE</scope>
    <source>
        <strain evidence="11">CkLH20</strain>
    </source>
</reference>
<dbReference type="Gene3D" id="1.20.1250.20">
    <property type="entry name" value="MFS general substrate transporter like domains"/>
    <property type="match status" value="1"/>
</dbReference>
<feature type="region of interest" description="Disordered" evidence="8">
    <location>
        <begin position="1"/>
        <end position="22"/>
    </location>
</feature>
<keyword evidence="3" id="KW-0813">Transport</keyword>
<feature type="transmembrane region" description="Helical" evidence="9">
    <location>
        <begin position="403"/>
        <end position="426"/>
    </location>
</feature>
<feature type="transmembrane region" description="Helical" evidence="9">
    <location>
        <begin position="341"/>
        <end position="360"/>
    </location>
</feature>
<evidence type="ECO:0000256" key="4">
    <source>
        <dbReference type="ARBA" id="ARBA00022692"/>
    </source>
</evidence>
<feature type="transmembrane region" description="Helical" evidence="9">
    <location>
        <begin position="468"/>
        <end position="487"/>
    </location>
</feature>
<feature type="transmembrane region" description="Helical" evidence="9">
    <location>
        <begin position="184"/>
        <end position="204"/>
    </location>
</feature>
<comment type="similarity">
    <text evidence="2">Belongs to the major facilitator superfamily. Sugar transporter (TC 2.A.1.1) family.</text>
</comment>
<evidence type="ECO:0000259" key="10">
    <source>
        <dbReference type="PROSITE" id="PS50850"/>
    </source>
</evidence>
<feature type="transmembrane region" description="Helical" evidence="9">
    <location>
        <begin position="210"/>
        <end position="233"/>
    </location>
</feature>
<organism evidence="11 12">
    <name type="scientific">Colletotrichum karsti</name>
    <dbReference type="NCBI Taxonomy" id="1095194"/>
    <lineage>
        <taxon>Eukaryota</taxon>
        <taxon>Fungi</taxon>
        <taxon>Dikarya</taxon>
        <taxon>Ascomycota</taxon>
        <taxon>Pezizomycotina</taxon>
        <taxon>Sordariomycetes</taxon>
        <taxon>Hypocreomycetidae</taxon>
        <taxon>Glomerellales</taxon>
        <taxon>Glomerellaceae</taxon>
        <taxon>Colletotrichum</taxon>
        <taxon>Colletotrichum boninense species complex</taxon>
    </lineage>
</organism>
<evidence type="ECO:0000313" key="12">
    <source>
        <dbReference type="Proteomes" id="UP000781932"/>
    </source>
</evidence>
<dbReference type="PANTHER" id="PTHR48022:SF64">
    <property type="entry name" value="MAJOR FACILITATOR SUPERFAMILY (MFS) PROFILE DOMAIN-CONTAINING PROTEIN"/>
    <property type="match status" value="1"/>
</dbReference>
<comment type="caution">
    <text evidence="11">The sequence shown here is derived from an EMBL/GenBank/DDBJ whole genome shotgun (WGS) entry which is preliminary data.</text>
</comment>
<dbReference type="InterPro" id="IPR020846">
    <property type="entry name" value="MFS_dom"/>
</dbReference>
<dbReference type="CDD" id="cd12148">
    <property type="entry name" value="fungal_TF_MHR"/>
    <property type="match status" value="1"/>
</dbReference>
<proteinExistence type="inferred from homology"/>
<dbReference type="GO" id="GO:0003677">
    <property type="term" value="F:DNA binding"/>
    <property type="evidence" value="ECO:0007669"/>
    <property type="project" value="InterPro"/>
</dbReference>
<name>A0A9P6I067_9PEZI</name>
<dbReference type="InterPro" id="IPR050360">
    <property type="entry name" value="MFS_Sugar_Transporters"/>
</dbReference>
<dbReference type="InterPro" id="IPR036259">
    <property type="entry name" value="MFS_trans_sf"/>
</dbReference>